<accession>A0A2H3GIW3</accession>
<feature type="compositionally biased region" description="Low complexity" evidence="1">
    <location>
        <begin position="318"/>
        <end position="345"/>
    </location>
</feature>
<proteinExistence type="predicted"/>
<dbReference type="Proteomes" id="UP000746612">
    <property type="component" value="Unassembled WGS sequence"/>
</dbReference>
<feature type="region of interest" description="Disordered" evidence="1">
    <location>
        <begin position="1"/>
        <end position="139"/>
    </location>
</feature>
<feature type="region of interest" description="Disordered" evidence="1">
    <location>
        <begin position="221"/>
        <end position="248"/>
    </location>
</feature>
<reference evidence="2" key="2">
    <citation type="submission" date="2021-03" db="EMBL/GenBank/DDBJ databases">
        <authorList>
            <person name="Alouane T."/>
            <person name="Langin T."/>
            <person name="Bonhomme L."/>
        </authorList>
    </citation>
    <scope>NUCLEOTIDE SEQUENCE</scope>
    <source>
        <strain evidence="2">MDC_Fg202</strain>
    </source>
</reference>
<gene>
    <name evidence="3" type="ORF">FUG_LOCUS431539</name>
    <name evidence="2" type="ORF">MDCFG202_LOCUS301010</name>
</gene>
<dbReference type="AlphaFoldDB" id="A0A2H3GIW3"/>
<evidence type="ECO:0000313" key="4">
    <source>
        <dbReference type="Proteomes" id="UP000746612"/>
    </source>
</evidence>
<feature type="region of interest" description="Disordered" evidence="1">
    <location>
        <begin position="644"/>
        <end position="682"/>
    </location>
</feature>
<feature type="region of interest" description="Disordered" evidence="1">
    <location>
        <begin position="749"/>
        <end position="808"/>
    </location>
</feature>
<evidence type="ECO:0000256" key="1">
    <source>
        <dbReference type="SAM" id="MobiDB-lite"/>
    </source>
</evidence>
<feature type="compositionally biased region" description="Basic residues" evidence="1">
    <location>
        <begin position="1"/>
        <end position="15"/>
    </location>
</feature>
<feature type="compositionally biased region" description="Basic and acidic residues" evidence="1">
    <location>
        <begin position="28"/>
        <end position="44"/>
    </location>
</feature>
<feature type="compositionally biased region" description="Polar residues" evidence="1">
    <location>
        <begin position="75"/>
        <end position="94"/>
    </location>
</feature>
<feature type="region of interest" description="Disordered" evidence="1">
    <location>
        <begin position="296"/>
        <end position="360"/>
    </location>
</feature>
<sequence length="808" mass="89675">MLRRNSSRKTNRRPLSRSQSTNSVVRSPIRDLESIDPAKAERDANIAAVLSYHRAQDRPNSERMTLPRDPASFYDKSSGTGSVIRNSPQRTDNALSRHGTSDIARQRSVRFAGPSALPRRNVASRANGGRDSPTKATSTIHAFGKANTRPSSTLSFHREKTNKFSLTRRYLETLQPPEECYNHQQQDAVSLSSSYKKIRKSRSMMTSSHINIEAVSTKDWAAENDMRPRSSPLPPTSNDDERLKDARPKTAALRAATSMSFLRIRRKTAASRASSNVEDSDAALRLARERFRQIQEEEAKKSQQSTLLRPKTRESQYSTTLRRSLRNSSNNSAALSSTFSTNSASVSKQHGIRTTARKVSHGLRSKLRGLFGKGKSEDSEPEYDQCVVERDSDGESCLHVDAGDTATKEEASVFQVTSHVPSLHDVPSNKKLRSRKGSVESFIDAGGEHCVSDDRSRVTSWTNSMTSQETIGEKDRQRLSIIKETAMTTENDFERNRENCEAMNKQWPQSTIRCVQPDDDEGSRYLSLSTLDLPARQDTGSEKDLCATDDSIYSFSAEDTPLPPAIGLNLLEQSPGRRSIRQPSPEISIYAPAYEHQRDTSTASSVEWKTWLSSKVSKLEGPSTPTRRKQNGAPTMGHVRELASMGSTPELSVSKDKRTPNRSPLGSIKGNAQAFPDDSSPTRLSRRVIIGYDENAAPNYEEKTADKERTPSIPRRSTLRAVPSLPSVMSRGSLMETGSGREMHRMRSLNTLGRLNSTPEESIAKRRSRTRIGGWQGSPTKSSPGVSGQGRAHVARTTDSPDLMGRHR</sequence>
<dbReference type="EMBL" id="CAJPIJ010000143">
    <property type="protein sequence ID" value="CAG1988191.1"/>
    <property type="molecule type" value="Genomic_DNA"/>
</dbReference>
<feature type="compositionally biased region" description="Polar residues" evidence="1">
    <location>
        <begin position="749"/>
        <end position="760"/>
    </location>
</feature>
<protein>
    <submittedName>
        <fullName evidence="2">Uncharacterized protein</fullName>
    </submittedName>
</protein>
<feature type="compositionally biased region" description="Basic and acidic residues" evidence="1">
    <location>
        <begin position="239"/>
        <end position="248"/>
    </location>
</feature>
<dbReference type="EMBL" id="CAAKMV010000152">
    <property type="protein sequence ID" value="VIO61407.1"/>
    <property type="molecule type" value="Genomic_DNA"/>
</dbReference>
<name>A0A2H3GIW3_GIBZA</name>
<feature type="region of interest" description="Disordered" evidence="1">
    <location>
        <begin position="617"/>
        <end position="636"/>
    </location>
</feature>
<feature type="compositionally biased region" description="Polar residues" evidence="1">
    <location>
        <begin position="777"/>
        <end position="786"/>
    </location>
</feature>
<organism evidence="2 4">
    <name type="scientific">Gibberella zeae</name>
    <name type="common">Wheat head blight fungus</name>
    <name type="synonym">Fusarium graminearum</name>
    <dbReference type="NCBI Taxonomy" id="5518"/>
    <lineage>
        <taxon>Eukaryota</taxon>
        <taxon>Fungi</taxon>
        <taxon>Dikarya</taxon>
        <taxon>Ascomycota</taxon>
        <taxon>Pezizomycotina</taxon>
        <taxon>Sordariomycetes</taxon>
        <taxon>Hypocreomycetidae</taxon>
        <taxon>Hypocreales</taxon>
        <taxon>Nectriaceae</taxon>
        <taxon>Fusarium</taxon>
    </lineage>
</organism>
<dbReference type="OrthoDB" id="206201at2759"/>
<evidence type="ECO:0000313" key="3">
    <source>
        <dbReference type="EMBL" id="VIO61407.1"/>
    </source>
</evidence>
<evidence type="ECO:0000313" key="2">
    <source>
        <dbReference type="EMBL" id="CAG1988191.1"/>
    </source>
</evidence>
<reference evidence="3" key="1">
    <citation type="submission" date="2019-04" db="EMBL/GenBank/DDBJ databases">
        <authorList>
            <person name="Melise S."/>
            <person name="Noan J."/>
            <person name="Okalmin O."/>
        </authorList>
    </citation>
    <scope>NUCLEOTIDE SEQUENCE</scope>
    <source>
        <strain evidence="3">FN9</strain>
    </source>
</reference>
<feature type="compositionally biased region" description="Polar residues" evidence="1">
    <location>
        <begin position="16"/>
        <end position="25"/>
    </location>
</feature>